<dbReference type="GO" id="GO:0019478">
    <property type="term" value="P:D-amino acid catabolic process"/>
    <property type="evidence" value="ECO:0007669"/>
    <property type="project" value="UniProtKB-UniRule"/>
</dbReference>
<dbReference type="GO" id="GO:0005737">
    <property type="term" value="C:cytoplasm"/>
    <property type="evidence" value="ECO:0007669"/>
    <property type="project" value="UniProtKB-SubCell"/>
</dbReference>
<dbReference type="InterPro" id="IPR003732">
    <property type="entry name" value="Daa-tRNA_deacyls_DTD"/>
</dbReference>
<dbReference type="GO" id="GO:0051500">
    <property type="term" value="F:D-tyrosyl-tRNA(Tyr) deacylase activity"/>
    <property type="evidence" value="ECO:0007669"/>
    <property type="project" value="TreeGrafter"/>
</dbReference>
<keyword evidence="2" id="KW-0963">Cytoplasm</keyword>
<dbReference type="NCBIfam" id="TIGR00256">
    <property type="entry name" value="D-aminoacyl-tRNA deacylase"/>
    <property type="match status" value="1"/>
</dbReference>
<dbReference type="CDD" id="cd00563">
    <property type="entry name" value="Dtyr_deacylase"/>
    <property type="match status" value="1"/>
</dbReference>
<evidence type="ECO:0000313" key="3">
    <source>
        <dbReference type="EMBL" id="EFA91238.1"/>
    </source>
</evidence>
<feature type="short sequence motif" description="Gly-cisPro motif, important for rejection of L-amino acids" evidence="2">
    <location>
        <begin position="148"/>
        <end position="149"/>
    </location>
</feature>
<keyword evidence="4" id="KW-1185">Reference proteome</keyword>
<dbReference type="PANTHER" id="PTHR10472:SF5">
    <property type="entry name" value="D-AMINOACYL-TRNA DEACYLASE 1"/>
    <property type="match status" value="1"/>
</dbReference>
<dbReference type="InterPro" id="IPR023509">
    <property type="entry name" value="DTD-like_sf"/>
</dbReference>
<dbReference type="EC" id="3.1.1.-" evidence="2"/>
<name>D1W8D3_9BACT</name>
<comment type="domain">
    <text evidence="2">A Gly-cisPro motif from one monomer fits into the active site of the other monomer to allow specific chiral rejection of L-amino acids.</text>
</comment>
<accession>D1W8D3</accession>
<dbReference type="FunFam" id="3.50.80.10:FF:000001">
    <property type="entry name" value="D-aminoacyl-tRNA deacylase"/>
    <property type="match status" value="1"/>
</dbReference>
<comment type="function">
    <text evidence="2">An aminoacyl-tRNA editing enzyme that deacylates mischarged D-aminoacyl-tRNAs. Also deacylates mischarged glycyl-tRNA(Ala), protecting cells against glycine mischarging by AlaRS. Acts via tRNA-based rather than protein-based catalysis; rejects L-amino acids rather than detecting D-amino acids in the active site. By recycling D-aminoacyl-tRNA to D-amino acids and free tRNA molecules, this enzyme counteracts the toxicity associated with the formation of D-aminoacyl-tRNA entities in vivo and helps enforce protein L-homochirality.</text>
</comment>
<dbReference type="EMBL" id="ADEG01000094">
    <property type="protein sequence ID" value="EFA91238.1"/>
    <property type="molecule type" value="Genomic_DNA"/>
</dbReference>
<keyword evidence="2" id="KW-0820">tRNA-binding</keyword>
<gene>
    <name evidence="2 3" type="primary">dtd</name>
    <name evidence="3" type="ORF">HMPREF0650_0532</name>
</gene>
<organism evidence="3 4">
    <name type="scientific">Hoylesella buccalis ATCC 35310</name>
    <dbReference type="NCBI Taxonomy" id="679190"/>
    <lineage>
        <taxon>Bacteria</taxon>
        <taxon>Pseudomonadati</taxon>
        <taxon>Bacteroidota</taxon>
        <taxon>Bacteroidia</taxon>
        <taxon>Bacteroidales</taxon>
        <taxon>Prevotellaceae</taxon>
        <taxon>Hoylesella</taxon>
    </lineage>
</organism>
<comment type="similarity">
    <text evidence="1 2">Belongs to the DTD family.</text>
</comment>
<dbReference type="STRING" id="679190.HMPREF0650_0532"/>
<comment type="subunit">
    <text evidence="2">Homodimer.</text>
</comment>
<comment type="catalytic activity">
    <reaction evidence="2">
        <text>glycyl-tRNA(Ala) + H2O = tRNA(Ala) + glycine + H(+)</text>
        <dbReference type="Rhea" id="RHEA:53744"/>
        <dbReference type="Rhea" id="RHEA-COMP:9657"/>
        <dbReference type="Rhea" id="RHEA-COMP:13640"/>
        <dbReference type="ChEBI" id="CHEBI:15377"/>
        <dbReference type="ChEBI" id="CHEBI:15378"/>
        <dbReference type="ChEBI" id="CHEBI:57305"/>
        <dbReference type="ChEBI" id="CHEBI:78442"/>
        <dbReference type="ChEBI" id="CHEBI:78522"/>
    </reaction>
</comment>
<evidence type="ECO:0000256" key="2">
    <source>
        <dbReference type="HAMAP-Rule" id="MF_00518"/>
    </source>
</evidence>
<dbReference type="GO" id="GO:0106026">
    <property type="term" value="F:Gly-tRNA(Ala) deacylase activity"/>
    <property type="evidence" value="ECO:0007669"/>
    <property type="project" value="UniProtKB-UniRule"/>
</dbReference>
<dbReference type="PANTHER" id="PTHR10472">
    <property type="entry name" value="D-TYROSYL-TRNA TYR DEACYLASE"/>
    <property type="match status" value="1"/>
</dbReference>
<dbReference type="HAMAP" id="MF_00518">
    <property type="entry name" value="Deacylase_Dtd"/>
    <property type="match status" value="1"/>
</dbReference>
<dbReference type="Proteomes" id="UP000005283">
    <property type="component" value="Unassembled WGS sequence"/>
</dbReference>
<sequence length="160" mass="17861">MNPKNKYLCNMRIVIQRVSEASVSIKGTMKSSIQQGFLILLGIGEDDTEDDIEWLVKKVVNLRVFDDEQGVMNKSILDVNGNILVVSQFTLMASYKKGNRPSYIRAAGHEISIPLYQLFCERLTAQLGKEVATGEFGADMQVKLVNDGPVTICMDTKNKE</sequence>
<dbReference type="GO" id="GO:0043908">
    <property type="term" value="F:Ser(Gly)-tRNA(Ala) hydrolase activity"/>
    <property type="evidence" value="ECO:0007669"/>
    <property type="project" value="UniProtKB-UniRule"/>
</dbReference>
<dbReference type="eggNOG" id="COG1490">
    <property type="taxonomic scope" value="Bacteria"/>
</dbReference>
<proteinExistence type="inferred from homology"/>
<keyword evidence="2" id="KW-0694">RNA-binding</keyword>
<dbReference type="Gene3D" id="3.50.80.10">
    <property type="entry name" value="D-tyrosyl-tRNA(Tyr) deacylase"/>
    <property type="match status" value="1"/>
</dbReference>
<protein>
    <recommendedName>
        <fullName evidence="2">D-aminoacyl-tRNA deacylase</fullName>
        <shortName evidence="2">DTD</shortName>
        <ecNumber evidence="2">3.1.1.96</ecNumber>
    </recommendedName>
    <alternativeName>
        <fullName evidence="2">Gly-tRNA(Ala) deacylase</fullName>
        <ecNumber evidence="2">3.1.1.-</ecNumber>
    </alternativeName>
</protein>
<evidence type="ECO:0000256" key="1">
    <source>
        <dbReference type="ARBA" id="ARBA00009673"/>
    </source>
</evidence>
<dbReference type="SUPFAM" id="SSF69500">
    <property type="entry name" value="DTD-like"/>
    <property type="match status" value="1"/>
</dbReference>
<comment type="subcellular location">
    <subcellularLocation>
        <location evidence="2">Cytoplasm</location>
    </subcellularLocation>
</comment>
<dbReference type="Pfam" id="PF02580">
    <property type="entry name" value="Tyr_Deacylase"/>
    <property type="match status" value="1"/>
</dbReference>
<reference evidence="3 4" key="1">
    <citation type="submission" date="2009-12" db="EMBL/GenBank/DDBJ databases">
        <title>Genome Sequence of Prevotella buccalis ATCC 35310.</title>
        <authorList>
            <person name="Durkin A.S."/>
            <person name="Madupu R."/>
            <person name="Torralba M."/>
            <person name="Methe B."/>
            <person name="Sutton G."/>
            <person name="Strausberg R.L."/>
            <person name="Nelson K.E."/>
        </authorList>
    </citation>
    <scope>NUCLEOTIDE SEQUENCE [LARGE SCALE GENOMIC DNA]</scope>
    <source>
        <strain evidence="3 4">ATCC 35310</strain>
    </source>
</reference>
<comment type="catalytic activity">
    <reaction evidence="2">
        <text>a D-aminoacyl-tRNA + H2O = a tRNA + a D-alpha-amino acid + H(+)</text>
        <dbReference type="Rhea" id="RHEA:13953"/>
        <dbReference type="Rhea" id="RHEA-COMP:10123"/>
        <dbReference type="Rhea" id="RHEA-COMP:10124"/>
        <dbReference type="ChEBI" id="CHEBI:15377"/>
        <dbReference type="ChEBI" id="CHEBI:15378"/>
        <dbReference type="ChEBI" id="CHEBI:59871"/>
        <dbReference type="ChEBI" id="CHEBI:78442"/>
        <dbReference type="ChEBI" id="CHEBI:79333"/>
        <dbReference type="EC" id="3.1.1.96"/>
    </reaction>
</comment>
<dbReference type="GO" id="GO:0000049">
    <property type="term" value="F:tRNA binding"/>
    <property type="evidence" value="ECO:0007669"/>
    <property type="project" value="UniProtKB-UniRule"/>
</dbReference>
<dbReference type="AlphaFoldDB" id="D1W8D3"/>
<comment type="caution">
    <text evidence="3">The sequence shown here is derived from an EMBL/GenBank/DDBJ whole genome shotgun (WGS) entry which is preliminary data.</text>
</comment>
<evidence type="ECO:0000313" key="4">
    <source>
        <dbReference type="Proteomes" id="UP000005283"/>
    </source>
</evidence>
<dbReference type="EC" id="3.1.1.96" evidence="2"/>
<keyword evidence="2 3" id="KW-0378">Hydrolase</keyword>